<dbReference type="Gene3D" id="3.40.605.10">
    <property type="entry name" value="Aldehyde Dehydrogenase, Chain A, domain 1"/>
    <property type="match status" value="1"/>
</dbReference>
<name>A0A7S0DRJ1_9EUKA</name>
<reference evidence="3" key="1">
    <citation type="submission" date="2021-01" db="EMBL/GenBank/DDBJ databases">
        <authorList>
            <person name="Corre E."/>
            <person name="Pelletier E."/>
            <person name="Niang G."/>
            <person name="Scheremetjew M."/>
            <person name="Finn R."/>
            <person name="Kale V."/>
            <person name="Holt S."/>
            <person name="Cochrane G."/>
            <person name="Meng A."/>
            <person name="Brown T."/>
            <person name="Cohen L."/>
        </authorList>
    </citation>
    <scope>NUCLEOTIDE SEQUENCE</scope>
    <source>
        <strain evidence="3">CCMP2058</strain>
    </source>
</reference>
<dbReference type="Pfam" id="PF00171">
    <property type="entry name" value="Aldedh"/>
    <property type="match status" value="1"/>
</dbReference>
<sequence length="442" mass="47382">MNDKTVLGYVDASASVQASWKNVPLAERLDMVEKALDQLLASKEKIAKDVSGMMGKPLNQAMGEVDGAIDRARVLCSLAPEALADDLLPEKENFFRKIAREPVGVVLVLAPWNYPLLTAINALIPAILSGNSVLLKHSERSPLCADHFASAFEKAGGPSGLVRALHTGHDEIASVIKHPKIGFVSFTGSVPGGSAVYQSVASRFIDTTLELGGKDGAYVAPDANLDAAVETLVDGGFYNAGQSCCGIERVYVHDSLYDDFITKATDIVNGYVLGDPSSNTTTLGPMAQPSSIEFLSSQVNDAKEKGALVLTGGQSATDDKGMGRFFRPTLLADCNHSMDVMKEESFGPVLGVMPVKSDDEAVKLMNDAHYGLTGVLFTENKERADMLAPQIEAGTVFMNRCDFLDPELPWTGVKDTGKGVSLSKHGFRAFSRLKSYHFKLTT</sequence>
<gene>
    <name evidence="3" type="ORF">LAMO00422_LOCUS22025</name>
</gene>
<dbReference type="EMBL" id="HBEM01032258">
    <property type="protein sequence ID" value="CAD8463064.1"/>
    <property type="molecule type" value="Transcribed_RNA"/>
</dbReference>
<accession>A0A7S0DRJ1</accession>
<dbReference type="InterPro" id="IPR016163">
    <property type="entry name" value="Ald_DH_C"/>
</dbReference>
<dbReference type="SUPFAM" id="SSF53720">
    <property type="entry name" value="ALDH-like"/>
    <property type="match status" value="1"/>
</dbReference>
<proteinExistence type="predicted"/>
<evidence type="ECO:0000256" key="1">
    <source>
        <dbReference type="ARBA" id="ARBA00023002"/>
    </source>
</evidence>
<dbReference type="InterPro" id="IPR016160">
    <property type="entry name" value="Ald_DH_CS_CYS"/>
</dbReference>
<feature type="domain" description="Aldehyde dehydrogenase" evidence="2">
    <location>
        <begin position="6"/>
        <end position="435"/>
    </location>
</feature>
<dbReference type="InterPro" id="IPR016162">
    <property type="entry name" value="Ald_DH_N"/>
</dbReference>
<evidence type="ECO:0000313" key="3">
    <source>
        <dbReference type="EMBL" id="CAD8463064.1"/>
    </source>
</evidence>
<dbReference type="FunFam" id="3.40.309.10:FF:000009">
    <property type="entry name" value="Aldehyde dehydrogenase A"/>
    <property type="match status" value="1"/>
</dbReference>
<dbReference type="CDD" id="cd07102">
    <property type="entry name" value="ALDH_EDX86601"/>
    <property type="match status" value="1"/>
</dbReference>
<dbReference type="Gene3D" id="3.40.309.10">
    <property type="entry name" value="Aldehyde Dehydrogenase, Chain A, domain 2"/>
    <property type="match status" value="1"/>
</dbReference>
<dbReference type="AlphaFoldDB" id="A0A7S0DRJ1"/>
<dbReference type="GO" id="GO:0016620">
    <property type="term" value="F:oxidoreductase activity, acting on the aldehyde or oxo group of donors, NAD or NADP as acceptor"/>
    <property type="evidence" value="ECO:0007669"/>
    <property type="project" value="InterPro"/>
</dbReference>
<protein>
    <recommendedName>
        <fullName evidence="2">Aldehyde dehydrogenase domain-containing protein</fullName>
    </recommendedName>
</protein>
<dbReference type="InterPro" id="IPR015590">
    <property type="entry name" value="Aldehyde_DH_dom"/>
</dbReference>
<dbReference type="InterPro" id="IPR016161">
    <property type="entry name" value="Ald_DH/histidinol_DH"/>
</dbReference>
<organism evidence="3">
    <name type="scientific">Amorphochlora amoebiformis</name>
    <dbReference type="NCBI Taxonomy" id="1561963"/>
    <lineage>
        <taxon>Eukaryota</taxon>
        <taxon>Sar</taxon>
        <taxon>Rhizaria</taxon>
        <taxon>Cercozoa</taxon>
        <taxon>Chlorarachniophyceae</taxon>
        <taxon>Amorphochlora</taxon>
    </lineage>
</organism>
<keyword evidence="1" id="KW-0560">Oxidoreductase</keyword>
<evidence type="ECO:0000259" key="2">
    <source>
        <dbReference type="Pfam" id="PF00171"/>
    </source>
</evidence>
<dbReference type="PANTHER" id="PTHR11699">
    <property type="entry name" value="ALDEHYDE DEHYDROGENASE-RELATED"/>
    <property type="match status" value="1"/>
</dbReference>
<dbReference type="PROSITE" id="PS00070">
    <property type="entry name" value="ALDEHYDE_DEHYDR_CYS"/>
    <property type="match status" value="1"/>
</dbReference>